<dbReference type="Pfam" id="PF24899">
    <property type="entry name" value="UBA_DHX29"/>
    <property type="match status" value="1"/>
</dbReference>
<dbReference type="InterPro" id="IPR048278">
    <property type="entry name" value="PFN"/>
</dbReference>
<dbReference type="SUPFAM" id="SSF55770">
    <property type="entry name" value="Profilin (actin-binding protein)"/>
    <property type="match status" value="1"/>
</dbReference>
<dbReference type="GO" id="GO:0003779">
    <property type="term" value="F:actin binding"/>
    <property type="evidence" value="ECO:0007669"/>
    <property type="project" value="InterPro"/>
</dbReference>
<dbReference type="PANTHER" id="PTHR36780:SF1">
    <property type="entry name" value="PROFILIN"/>
    <property type="match status" value="1"/>
</dbReference>
<dbReference type="InterPro" id="IPR036140">
    <property type="entry name" value="PFN_sf"/>
</dbReference>
<dbReference type="GO" id="GO:0004386">
    <property type="term" value="F:helicase activity"/>
    <property type="evidence" value="ECO:0007669"/>
    <property type="project" value="UniProtKB-KW"/>
</dbReference>
<feature type="region of interest" description="Disordered" evidence="1">
    <location>
        <begin position="1"/>
        <end position="25"/>
    </location>
</feature>
<keyword evidence="4" id="KW-1185">Reference proteome</keyword>
<evidence type="ECO:0000259" key="2">
    <source>
        <dbReference type="Pfam" id="PF24899"/>
    </source>
</evidence>
<name>A0AAQ3X5W4_PASNO</name>
<dbReference type="Proteomes" id="UP001341281">
    <property type="component" value="Chromosome 07"/>
</dbReference>
<dbReference type="PANTHER" id="PTHR36780">
    <property type="entry name" value="OS05G0241400 PROTEIN"/>
    <property type="match status" value="1"/>
</dbReference>
<dbReference type="GO" id="GO:0016787">
    <property type="term" value="F:hydrolase activity"/>
    <property type="evidence" value="ECO:0007669"/>
    <property type="project" value="UniProtKB-KW"/>
</dbReference>
<gene>
    <name evidence="3" type="ORF">U9M48_032557</name>
</gene>
<protein>
    <recommendedName>
        <fullName evidence="2">ATP-dependent RNA helicase DHX29-like UBA domain-containing protein</fullName>
    </recommendedName>
</protein>
<feature type="compositionally biased region" description="Low complexity" evidence="1">
    <location>
        <begin position="138"/>
        <end position="155"/>
    </location>
</feature>
<dbReference type="InterPro" id="IPR056890">
    <property type="entry name" value="UBA_DHX29-like"/>
</dbReference>
<feature type="region of interest" description="Disordered" evidence="1">
    <location>
        <begin position="199"/>
        <end position="222"/>
    </location>
</feature>
<feature type="compositionally biased region" description="Low complexity" evidence="1">
    <location>
        <begin position="14"/>
        <end position="25"/>
    </location>
</feature>
<dbReference type="Gene3D" id="3.30.450.30">
    <property type="entry name" value="Dynein light chain 2a, cytoplasmic"/>
    <property type="match status" value="1"/>
</dbReference>
<feature type="domain" description="ATP-dependent RNA helicase DHX29-like UBA" evidence="2">
    <location>
        <begin position="226"/>
        <end position="278"/>
    </location>
</feature>
<dbReference type="EMBL" id="CP144751">
    <property type="protein sequence ID" value="WVZ85660.1"/>
    <property type="molecule type" value="Genomic_DNA"/>
</dbReference>
<evidence type="ECO:0000256" key="1">
    <source>
        <dbReference type="SAM" id="MobiDB-lite"/>
    </source>
</evidence>
<dbReference type="Pfam" id="PF00235">
    <property type="entry name" value="Profilin"/>
    <property type="match status" value="1"/>
</dbReference>
<feature type="compositionally biased region" description="Low complexity" evidence="1">
    <location>
        <begin position="199"/>
        <end position="214"/>
    </location>
</feature>
<reference evidence="3 4" key="1">
    <citation type="submission" date="2024-02" db="EMBL/GenBank/DDBJ databases">
        <title>High-quality chromosome-scale genome assembly of Pensacola bahiagrass (Paspalum notatum Flugge var. saurae).</title>
        <authorList>
            <person name="Vega J.M."/>
            <person name="Podio M."/>
            <person name="Orjuela J."/>
            <person name="Siena L.A."/>
            <person name="Pessino S.C."/>
            <person name="Combes M.C."/>
            <person name="Mariac C."/>
            <person name="Albertini E."/>
            <person name="Pupilli F."/>
            <person name="Ortiz J.P.A."/>
            <person name="Leblanc O."/>
        </authorList>
    </citation>
    <scope>NUCLEOTIDE SEQUENCE [LARGE SCALE GENOMIC DNA]</scope>
    <source>
        <strain evidence="3">R1</strain>
        <tissue evidence="3">Leaf</tissue>
    </source>
</reference>
<sequence>MDVDFTPFDTVGGSHPSSSASPPSSRICLAFPRASASRTAAVSLAIPAALTIPASPPCLPPRSWEPMAPPASLPSMAAATLRWSRSSSSAWLSVDGAAPPSLAPRLLVAPPRAAAPLLAACPGYDSPSRLLRPPPLLPAATAPRRRSSTSLLLAPPSLPVTEEDGQTGDIPIRHTLIAAAAPRLQISSGNERRLLLNSSAAATPSPAPADGPAARGESREQKARRLRGVYDKLALQGFSSAQIEQALSARDTDWATFESALDWLCFNLPGDEPPLKFLQQWHQHHLLSRSHRCYSESCAAGYIDGVCCRSQRHISGTKSLEAYLWERQTHTPLLAHSPAGDASVSTTFTTTRCILTAVADGTATNGSGLVVGTPGVGEVGCETRWPLRQAGLGGNPAQLRPLWAVSASSHHVIISLHGKINIEFGAEQERTQLTAVGLQAILAFAKRGNLQTEFFSLGPNQYLVTSIHENWFCARCVNSTKSGGEGVIIMQIGAYLLVSMYDGSLASASQAMVSADQFAMQFSLRTH</sequence>
<organism evidence="3 4">
    <name type="scientific">Paspalum notatum var. saurae</name>
    <dbReference type="NCBI Taxonomy" id="547442"/>
    <lineage>
        <taxon>Eukaryota</taxon>
        <taxon>Viridiplantae</taxon>
        <taxon>Streptophyta</taxon>
        <taxon>Embryophyta</taxon>
        <taxon>Tracheophyta</taxon>
        <taxon>Spermatophyta</taxon>
        <taxon>Magnoliopsida</taxon>
        <taxon>Liliopsida</taxon>
        <taxon>Poales</taxon>
        <taxon>Poaceae</taxon>
        <taxon>PACMAD clade</taxon>
        <taxon>Panicoideae</taxon>
        <taxon>Andropogonodae</taxon>
        <taxon>Paspaleae</taxon>
        <taxon>Paspalinae</taxon>
        <taxon>Paspalum</taxon>
    </lineage>
</organism>
<proteinExistence type="predicted"/>
<evidence type="ECO:0000313" key="3">
    <source>
        <dbReference type="EMBL" id="WVZ85660.1"/>
    </source>
</evidence>
<evidence type="ECO:0000313" key="4">
    <source>
        <dbReference type="Proteomes" id="UP001341281"/>
    </source>
</evidence>
<feature type="region of interest" description="Disordered" evidence="1">
    <location>
        <begin position="135"/>
        <end position="167"/>
    </location>
</feature>
<dbReference type="GO" id="GO:0032956">
    <property type="term" value="P:regulation of actin cytoskeleton organization"/>
    <property type="evidence" value="ECO:0007669"/>
    <property type="project" value="UniProtKB-ARBA"/>
</dbReference>
<dbReference type="AlphaFoldDB" id="A0AAQ3X5W4"/>
<accession>A0AAQ3X5W4</accession>